<dbReference type="Gene3D" id="6.10.140.1230">
    <property type="match status" value="1"/>
</dbReference>
<organism evidence="2 3">
    <name type="scientific">Solanum tuberosum</name>
    <name type="common">Potato</name>
    <dbReference type="NCBI Taxonomy" id="4113"/>
    <lineage>
        <taxon>Eukaryota</taxon>
        <taxon>Viridiplantae</taxon>
        <taxon>Streptophyta</taxon>
        <taxon>Embryophyta</taxon>
        <taxon>Tracheophyta</taxon>
        <taxon>Spermatophyta</taxon>
        <taxon>Magnoliopsida</taxon>
        <taxon>eudicotyledons</taxon>
        <taxon>Gunneridae</taxon>
        <taxon>Pentapetalae</taxon>
        <taxon>asterids</taxon>
        <taxon>lamiids</taxon>
        <taxon>Solanales</taxon>
        <taxon>Solanaceae</taxon>
        <taxon>Solanoideae</taxon>
        <taxon>Solaneae</taxon>
        <taxon>Solanum</taxon>
    </lineage>
</organism>
<feature type="compositionally biased region" description="Acidic residues" evidence="1">
    <location>
        <begin position="1"/>
        <end position="21"/>
    </location>
</feature>
<dbReference type="EMBL" id="JAIVGD010000019">
    <property type="protein sequence ID" value="KAH0747849.1"/>
    <property type="molecule type" value="Genomic_DNA"/>
</dbReference>
<comment type="caution">
    <text evidence="2">The sequence shown here is derived from an EMBL/GenBank/DDBJ whole genome shotgun (WGS) entry which is preliminary data.</text>
</comment>
<proteinExistence type="predicted"/>
<dbReference type="Proteomes" id="UP000826656">
    <property type="component" value="Unassembled WGS sequence"/>
</dbReference>
<evidence type="ECO:0000313" key="3">
    <source>
        <dbReference type="Proteomes" id="UP000826656"/>
    </source>
</evidence>
<sequence length="58" mass="6619">MMSDAIDDAIDDDETEEETEDLTNQVLDKLELMLPHSCQQLPRAKFLEKGLRNQAGRT</sequence>
<evidence type="ECO:0000313" key="2">
    <source>
        <dbReference type="EMBL" id="KAH0747849.1"/>
    </source>
</evidence>
<keyword evidence="3" id="KW-1185">Reference proteome</keyword>
<evidence type="ECO:0000256" key="1">
    <source>
        <dbReference type="SAM" id="MobiDB-lite"/>
    </source>
</evidence>
<feature type="region of interest" description="Disordered" evidence="1">
    <location>
        <begin position="1"/>
        <end position="22"/>
    </location>
</feature>
<protein>
    <submittedName>
        <fullName evidence="2">Uncharacterized protein</fullName>
    </submittedName>
</protein>
<gene>
    <name evidence="2" type="ORF">KY290_027081</name>
</gene>
<accession>A0ABQ7UFM4</accession>
<reference evidence="2 3" key="1">
    <citation type="journal article" date="2021" name="bioRxiv">
        <title>Chromosome-scale and haplotype-resolved genome assembly of a tetraploid potato cultivar.</title>
        <authorList>
            <person name="Sun H."/>
            <person name="Jiao W.-B."/>
            <person name="Krause K."/>
            <person name="Campoy J.A."/>
            <person name="Goel M."/>
            <person name="Folz-Donahue K."/>
            <person name="Kukat C."/>
            <person name="Huettel B."/>
            <person name="Schneeberger K."/>
        </authorList>
    </citation>
    <scope>NUCLEOTIDE SEQUENCE [LARGE SCALE GENOMIC DNA]</scope>
    <source>
        <strain evidence="2">SolTubOtavaFocal</strain>
        <tissue evidence="2">Leaves</tissue>
    </source>
</reference>
<name>A0ABQ7UFM4_SOLTU</name>